<evidence type="ECO:0000313" key="1">
    <source>
        <dbReference type="EMBL" id="KAG5178536.1"/>
    </source>
</evidence>
<dbReference type="EMBL" id="JAFCMP010000514">
    <property type="protein sequence ID" value="KAG5178536.1"/>
    <property type="molecule type" value="Genomic_DNA"/>
</dbReference>
<evidence type="ECO:0000313" key="2">
    <source>
        <dbReference type="Proteomes" id="UP000664859"/>
    </source>
</evidence>
<reference evidence="1" key="1">
    <citation type="submission" date="2021-02" db="EMBL/GenBank/DDBJ databases">
        <title>First Annotated Genome of the Yellow-green Alga Tribonema minus.</title>
        <authorList>
            <person name="Mahan K.M."/>
        </authorList>
    </citation>
    <scope>NUCLEOTIDE SEQUENCE</scope>
    <source>
        <strain evidence="1">UTEX B ZZ1240</strain>
    </source>
</reference>
<protein>
    <submittedName>
        <fullName evidence="1">Uncharacterized protein</fullName>
    </submittedName>
</protein>
<proteinExistence type="predicted"/>
<comment type="caution">
    <text evidence="1">The sequence shown here is derived from an EMBL/GenBank/DDBJ whole genome shotgun (WGS) entry which is preliminary data.</text>
</comment>
<keyword evidence="2" id="KW-1185">Reference proteome</keyword>
<name>A0A835YPA1_9STRA</name>
<accession>A0A835YPA1</accession>
<sequence length="131" mass="14593">MSVASSGVHAMLAFRASCALTLYHCSRSVVAAHSPHAPPEEALPATPQRPQPPELWPQTAVRRLLAATLRIHLLLHQKAHNICLPDGAQRELSFRHRRQQLRLLLHLFYRLVIAQALPQTLSACLKPAIII</sequence>
<dbReference type="AlphaFoldDB" id="A0A835YPA1"/>
<organism evidence="1 2">
    <name type="scientific">Tribonema minus</name>
    <dbReference type="NCBI Taxonomy" id="303371"/>
    <lineage>
        <taxon>Eukaryota</taxon>
        <taxon>Sar</taxon>
        <taxon>Stramenopiles</taxon>
        <taxon>Ochrophyta</taxon>
        <taxon>PX clade</taxon>
        <taxon>Xanthophyceae</taxon>
        <taxon>Tribonematales</taxon>
        <taxon>Tribonemataceae</taxon>
        <taxon>Tribonema</taxon>
    </lineage>
</organism>
<gene>
    <name evidence="1" type="ORF">JKP88DRAFT_241905</name>
</gene>
<dbReference type="Proteomes" id="UP000664859">
    <property type="component" value="Unassembled WGS sequence"/>
</dbReference>